<dbReference type="EMBL" id="HG316458">
    <property type="protein sequence ID" value="CDF89965.1"/>
    <property type="molecule type" value="Genomic_DNA"/>
</dbReference>
<sequence>MEVYDADKLLLPPPQPSLSPSSLSQPPSLSQSQSQMQPQPQLQPQPLYFKYSPSSWSASANGSTSSSESRKGSVAAGMASVTRGTERELPGLAELISPQGSTLGGSGQAGGYIRLGARLSALPNSLASPLPNSLPSSLPNSRLGTTPNPLPSCLSSSLPSPLTGAVTAESLPSSVAGSTGIAGAASGALRSLTDSGTLTHRCPLCEKAFKRKSWLRRHLLSHSPERHFSCPWCLSKHKRKDNLLQHMKVKHTAYVLQELKSRNVAIEGDVSGNSIRTLLCEGRLNKDDVKRVLNGLIELRAMSASCGME</sequence>
<keyword evidence="1" id="KW-0863">Zinc-finger</keyword>
<feature type="region of interest" description="Disordered" evidence="2">
    <location>
        <begin position="1"/>
        <end position="86"/>
    </location>
</feature>
<evidence type="ECO:0000259" key="3">
    <source>
        <dbReference type="PROSITE" id="PS50157"/>
    </source>
</evidence>
<evidence type="ECO:0000313" key="5">
    <source>
        <dbReference type="Proteomes" id="UP000019375"/>
    </source>
</evidence>
<gene>
    <name evidence="4" type="ORF">BN860_05798g</name>
</gene>
<dbReference type="GO" id="GO:0000981">
    <property type="term" value="F:DNA-binding transcription factor activity, RNA polymerase II-specific"/>
    <property type="evidence" value="ECO:0007669"/>
    <property type="project" value="TreeGrafter"/>
</dbReference>
<accession>A0A8J2T7W5</accession>
<dbReference type="PANTHER" id="PTHR46105:SF28">
    <property type="entry name" value="ZINC FINGER PROTEIN 37-LIKE"/>
    <property type="match status" value="1"/>
</dbReference>
<dbReference type="GO" id="GO:0000978">
    <property type="term" value="F:RNA polymerase II cis-regulatory region sequence-specific DNA binding"/>
    <property type="evidence" value="ECO:0007669"/>
    <property type="project" value="TreeGrafter"/>
</dbReference>
<dbReference type="Proteomes" id="UP000019375">
    <property type="component" value="Unassembled WGS sequence"/>
</dbReference>
<dbReference type="PROSITE" id="PS00028">
    <property type="entry name" value="ZINC_FINGER_C2H2_1"/>
    <property type="match status" value="1"/>
</dbReference>
<dbReference type="InterPro" id="IPR036236">
    <property type="entry name" value="Znf_C2H2_sf"/>
</dbReference>
<evidence type="ECO:0000313" key="4">
    <source>
        <dbReference type="EMBL" id="CDF89965.1"/>
    </source>
</evidence>
<dbReference type="PROSITE" id="PS50157">
    <property type="entry name" value="ZINC_FINGER_C2H2_2"/>
    <property type="match status" value="1"/>
</dbReference>
<feature type="region of interest" description="Disordered" evidence="2">
    <location>
        <begin position="129"/>
        <end position="155"/>
    </location>
</feature>
<dbReference type="SUPFAM" id="SSF57667">
    <property type="entry name" value="beta-beta-alpha zinc fingers"/>
    <property type="match status" value="1"/>
</dbReference>
<dbReference type="Gene3D" id="3.30.160.60">
    <property type="entry name" value="Classic Zinc Finger"/>
    <property type="match status" value="1"/>
</dbReference>
<feature type="compositionally biased region" description="Low complexity" evidence="2">
    <location>
        <begin position="129"/>
        <end position="143"/>
    </location>
</feature>
<evidence type="ECO:0000256" key="2">
    <source>
        <dbReference type="SAM" id="MobiDB-lite"/>
    </source>
</evidence>
<keyword evidence="1" id="KW-0862">Zinc</keyword>
<dbReference type="GO" id="GO:0008270">
    <property type="term" value="F:zinc ion binding"/>
    <property type="evidence" value="ECO:0007669"/>
    <property type="project" value="UniProtKB-KW"/>
</dbReference>
<dbReference type="SMART" id="SM00355">
    <property type="entry name" value="ZnF_C2H2"/>
    <property type="match status" value="2"/>
</dbReference>
<dbReference type="InterPro" id="IPR013087">
    <property type="entry name" value="Znf_C2H2_type"/>
</dbReference>
<dbReference type="InterPro" id="IPR050457">
    <property type="entry name" value="ZnFinger_BTB_dom_contain"/>
</dbReference>
<feature type="domain" description="C2H2-type" evidence="3">
    <location>
        <begin position="200"/>
        <end position="227"/>
    </location>
</feature>
<dbReference type="PANTHER" id="PTHR46105">
    <property type="entry name" value="AGAP004733-PA"/>
    <property type="match status" value="1"/>
</dbReference>
<dbReference type="Pfam" id="PF00096">
    <property type="entry name" value="zf-C2H2"/>
    <property type="match status" value="1"/>
</dbReference>
<organism evidence="4 5">
    <name type="scientific">Zygosaccharomyces bailii (strain CLIB 213 / ATCC 58445 / CBS 680 / BCRC 21525 / NBRC 1098 / NCYC 1416 / NRRL Y-2227)</name>
    <dbReference type="NCBI Taxonomy" id="1333698"/>
    <lineage>
        <taxon>Eukaryota</taxon>
        <taxon>Fungi</taxon>
        <taxon>Dikarya</taxon>
        <taxon>Ascomycota</taxon>
        <taxon>Saccharomycotina</taxon>
        <taxon>Saccharomycetes</taxon>
        <taxon>Saccharomycetales</taxon>
        <taxon>Saccharomycetaceae</taxon>
        <taxon>Zygosaccharomyces</taxon>
    </lineage>
</organism>
<proteinExistence type="predicted"/>
<feature type="compositionally biased region" description="Low complexity" evidence="2">
    <location>
        <begin position="18"/>
        <end position="67"/>
    </location>
</feature>
<evidence type="ECO:0000256" key="1">
    <source>
        <dbReference type="PROSITE-ProRule" id="PRU00042"/>
    </source>
</evidence>
<keyword evidence="1" id="KW-0479">Metal-binding</keyword>
<name>A0A8J2T7W5_ZYGB2</name>
<protein>
    <submittedName>
        <fullName evidence="4">ZYBA0S05-05798g1_1</fullName>
    </submittedName>
</protein>
<keyword evidence="5" id="KW-1185">Reference proteome</keyword>
<dbReference type="AlphaFoldDB" id="A0A8J2T7W5"/>
<reference evidence="5" key="1">
    <citation type="journal article" date="2013" name="Genome Announc.">
        <title>Genome sequence of the food spoilage yeast Zygosaccharomyces bailii CLIB 213(T).</title>
        <authorList>
            <person name="Galeote V."/>
            <person name="Bigey F."/>
            <person name="Devillers H."/>
            <person name="Neuveglise C."/>
            <person name="Dequin S."/>
        </authorList>
    </citation>
    <scope>NUCLEOTIDE SEQUENCE [LARGE SCALE GENOMIC DNA]</scope>
    <source>
        <strain evidence="5">CLIB 213 / ATCC 58445 / CBS 680 / CCRC 21525 / NBRC 1098 / NCYC 1416 / NRRL Y-2227</strain>
    </source>
</reference>
<dbReference type="OrthoDB" id="654211at2759"/>